<dbReference type="InterPro" id="IPR001296">
    <property type="entry name" value="Glyco_trans_1"/>
</dbReference>
<comment type="caution">
    <text evidence="3">The sequence shown here is derived from an EMBL/GenBank/DDBJ whole genome shotgun (WGS) entry which is preliminary data.</text>
</comment>
<dbReference type="Pfam" id="PF00534">
    <property type="entry name" value="Glycos_transf_1"/>
    <property type="match status" value="1"/>
</dbReference>
<proteinExistence type="predicted"/>
<name>A0A5R8M4M7_9FLAO</name>
<dbReference type="GO" id="GO:0016757">
    <property type="term" value="F:glycosyltransferase activity"/>
    <property type="evidence" value="ECO:0007669"/>
    <property type="project" value="InterPro"/>
</dbReference>
<dbReference type="EMBL" id="VBUK01000005">
    <property type="protein sequence ID" value="TLF44547.1"/>
    <property type="molecule type" value="Genomic_DNA"/>
</dbReference>
<dbReference type="RefSeq" id="WP_138258275.1">
    <property type="nucleotide sequence ID" value="NZ_VBUK01000005.1"/>
</dbReference>
<gene>
    <name evidence="3" type="ORF">FEK29_09885</name>
</gene>
<dbReference type="InterPro" id="IPR028098">
    <property type="entry name" value="Glyco_trans_4-like_N"/>
</dbReference>
<dbReference type="Pfam" id="PF13439">
    <property type="entry name" value="Glyco_transf_4"/>
    <property type="match status" value="1"/>
</dbReference>
<evidence type="ECO:0000259" key="1">
    <source>
        <dbReference type="Pfam" id="PF00534"/>
    </source>
</evidence>
<feature type="domain" description="Glycosyl transferase family 1" evidence="1">
    <location>
        <begin position="199"/>
        <end position="363"/>
    </location>
</feature>
<protein>
    <submittedName>
        <fullName evidence="3">Glycosyltransferase</fullName>
    </submittedName>
</protein>
<keyword evidence="3" id="KW-0808">Transferase</keyword>
<evidence type="ECO:0000259" key="2">
    <source>
        <dbReference type="Pfam" id="PF13439"/>
    </source>
</evidence>
<dbReference type="Gene3D" id="3.40.50.2000">
    <property type="entry name" value="Glycogen Phosphorylase B"/>
    <property type="match status" value="2"/>
</dbReference>
<dbReference type="AlphaFoldDB" id="A0A5R8M4M7"/>
<sequence length="383" mass="43978">MKKENIIVAILIYSLAGGGAERVVSYLLPYLQKKGIEVHLVLMNTTISYDIPKNTTIHFLEKSKGDEHGLFKLAKLPFLAYRYAQLLKHLQVTHSFALLTRPSYINILSRYFTNHRYQLVISERSHPSQQYGYGNLQSKINNILIKKLYPKADRIICNSKGNMDDLFQNYNIEASIIQVVHNPIDIEKIDKVPAEGNFFNSGTFNIVTIGRMDAGKNHQLLIRAIEKFPDVHLYILGDGFLRQKLEQLVSSLKLKKRVTFLGFDNNPYRFLKSVDLFMFGSNHEGFPNVLLEAMCCGLPILTTNCQSGPDEIMELKDVRKNDIMITDYGVLTPVGDLELMKKGLAYCLEHPEYLERCRIRVKERIQDFKREPILQAYTDVILS</sequence>
<evidence type="ECO:0000313" key="3">
    <source>
        <dbReference type="EMBL" id="TLF44547.1"/>
    </source>
</evidence>
<feature type="domain" description="Glycosyltransferase subfamily 4-like N-terminal" evidence="2">
    <location>
        <begin position="18"/>
        <end position="187"/>
    </location>
</feature>
<organism evidence="3 4">
    <name type="scientific">Maribacter aurantiacus</name>
    <dbReference type="NCBI Taxonomy" id="1882343"/>
    <lineage>
        <taxon>Bacteria</taxon>
        <taxon>Pseudomonadati</taxon>
        <taxon>Bacteroidota</taxon>
        <taxon>Flavobacteriia</taxon>
        <taxon>Flavobacteriales</taxon>
        <taxon>Flavobacteriaceae</taxon>
        <taxon>Maribacter</taxon>
    </lineage>
</organism>
<dbReference type="SUPFAM" id="SSF53756">
    <property type="entry name" value="UDP-Glycosyltransferase/glycogen phosphorylase"/>
    <property type="match status" value="1"/>
</dbReference>
<dbReference type="Proteomes" id="UP000308382">
    <property type="component" value="Unassembled WGS sequence"/>
</dbReference>
<dbReference type="PANTHER" id="PTHR12526">
    <property type="entry name" value="GLYCOSYLTRANSFERASE"/>
    <property type="match status" value="1"/>
</dbReference>
<evidence type="ECO:0000313" key="4">
    <source>
        <dbReference type="Proteomes" id="UP000308382"/>
    </source>
</evidence>
<dbReference type="CDD" id="cd03811">
    <property type="entry name" value="GT4_GT28_WabH-like"/>
    <property type="match status" value="1"/>
</dbReference>
<reference evidence="3 4" key="1">
    <citation type="journal article" date="2017" name="Int. J. Syst. Evol. Microbiol.">
        <title>Maripseudobacter aurantiacus gen. nov., sp. nov., a novel member of the family Flavobacteriaceae isolated from a sedimentation basin.</title>
        <authorList>
            <person name="Chen C."/>
            <person name="Su Y."/>
            <person name="Tao T."/>
            <person name="Fu G."/>
            <person name="Zhang C."/>
            <person name="Sun C."/>
            <person name="Zhang X."/>
            <person name="Wu M."/>
        </authorList>
    </citation>
    <scope>NUCLEOTIDE SEQUENCE [LARGE SCALE GENOMIC DNA]</scope>
    <source>
        <strain evidence="4">CDA4</strain>
    </source>
</reference>
<dbReference type="PANTHER" id="PTHR12526:SF630">
    <property type="entry name" value="GLYCOSYLTRANSFERASE"/>
    <property type="match status" value="1"/>
</dbReference>
<accession>A0A5R8M4M7</accession>
<keyword evidence="4" id="KW-1185">Reference proteome</keyword>
<dbReference type="OrthoDB" id="798298at2"/>